<evidence type="ECO:0000256" key="1">
    <source>
        <dbReference type="SAM" id="MobiDB-lite"/>
    </source>
</evidence>
<name>A0A4Z2JE08_9TELE</name>
<reference evidence="2 3" key="1">
    <citation type="submission" date="2019-03" db="EMBL/GenBank/DDBJ databases">
        <title>First draft genome of Liparis tanakae, snailfish: a comprehensive survey of snailfish specific genes.</title>
        <authorList>
            <person name="Kim W."/>
            <person name="Song I."/>
            <person name="Jeong J.-H."/>
            <person name="Kim D."/>
            <person name="Kim S."/>
            <person name="Ryu S."/>
            <person name="Song J.Y."/>
            <person name="Lee S.K."/>
        </authorList>
    </citation>
    <scope>NUCLEOTIDE SEQUENCE [LARGE SCALE GENOMIC DNA]</scope>
    <source>
        <tissue evidence="2">Muscle</tissue>
    </source>
</reference>
<evidence type="ECO:0000313" key="2">
    <source>
        <dbReference type="EMBL" id="TNN88459.1"/>
    </source>
</evidence>
<organism evidence="2 3">
    <name type="scientific">Liparis tanakae</name>
    <name type="common">Tanaka's snailfish</name>
    <dbReference type="NCBI Taxonomy" id="230148"/>
    <lineage>
        <taxon>Eukaryota</taxon>
        <taxon>Metazoa</taxon>
        <taxon>Chordata</taxon>
        <taxon>Craniata</taxon>
        <taxon>Vertebrata</taxon>
        <taxon>Euteleostomi</taxon>
        <taxon>Actinopterygii</taxon>
        <taxon>Neopterygii</taxon>
        <taxon>Teleostei</taxon>
        <taxon>Neoteleostei</taxon>
        <taxon>Acanthomorphata</taxon>
        <taxon>Eupercaria</taxon>
        <taxon>Perciformes</taxon>
        <taxon>Cottioidei</taxon>
        <taxon>Cottales</taxon>
        <taxon>Liparidae</taxon>
        <taxon>Liparis</taxon>
    </lineage>
</organism>
<comment type="caution">
    <text evidence="2">The sequence shown here is derived from an EMBL/GenBank/DDBJ whole genome shotgun (WGS) entry which is preliminary data.</text>
</comment>
<proteinExistence type="predicted"/>
<keyword evidence="3" id="KW-1185">Reference proteome</keyword>
<evidence type="ECO:0000313" key="3">
    <source>
        <dbReference type="Proteomes" id="UP000314294"/>
    </source>
</evidence>
<accession>A0A4Z2JE08</accession>
<gene>
    <name evidence="2" type="ORF">EYF80_001241</name>
</gene>
<feature type="region of interest" description="Disordered" evidence="1">
    <location>
        <begin position="1"/>
        <end position="38"/>
    </location>
</feature>
<dbReference type="AlphaFoldDB" id="A0A4Z2JE08"/>
<sequence length="75" mass="8169">MELALRDIQEVQEPAHSREPSTVWVAKEQGSRPETTSSLSCRHRLAADSPCDILSQLGGVWRVKLDVEAKGPGTG</sequence>
<feature type="compositionally biased region" description="Basic and acidic residues" evidence="1">
    <location>
        <begin position="1"/>
        <end position="19"/>
    </location>
</feature>
<dbReference type="EMBL" id="SRLO01000005">
    <property type="protein sequence ID" value="TNN88459.1"/>
    <property type="molecule type" value="Genomic_DNA"/>
</dbReference>
<protein>
    <submittedName>
        <fullName evidence="2">Uncharacterized protein</fullName>
    </submittedName>
</protein>
<dbReference type="Proteomes" id="UP000314294">
    <property type="component" value="Unassembled WGS sequence"/>
</dbReference>